<dbReference type="RefSeq" id="WP_092133280.1">
    <property type="nucleotide sequence ID" value="NZ_FNQK01000006.1"/>
</dbReference>
<dbReference type="InterPro" id="IPR012505">
    <property type="entry name" value="YbbR"/>
</dbReference>
<organism evidence="1 2">
    <name type="scientific">Bizionia paragorgiae</name>
    <dbReference type="NCBI Taxonomy" id="283786"/>
    <lineage>
        <taxon>Bacteria</taxon>
        <taxon>Pseudomonadati</taxon>
        <taxon>Bacteroidota</taxon>
        <taxon>Flavobacteriia</taxon>
        <taxon>Flavobacteriales</taxon>
        <taxon>Flavobacteriaceae</taxon>
        <taxon>Bizionia</taxon>
    </lineage>
</organism>
<dbReference type="STRING" id="283786.SAMN04487990_106148"/>
<dbReference type="InterPro" id="IPR053154">
    <property type="entry name" value="c-di-AMP_regulator"/>
</dbReference>
<gene>
    <name evidence="1" type="ORF">SAMN04487990_106148</name>
</gene>
<dbReference type="EMBL" id="FNQK01000006">
    <property type="protein sequence ID" value="SEA09488.1"/>
    <property type="molecule type" value="Genomic_DNA"/>
</dbReference>
<dbReference type="OrthoDB" id="1150187at2"/>
<accession>A0A1H3YEZ4</accession>
<name>A0A1H3YEZ4_BIZPA</name>
<proteinExistence type="predicted"/>
<dbReference type="AlphaFoldDB" id="A0A1H3YEZ4"/>
<keyword evidence="2" id="KW-1185">Reference proteome</keyword>
<dbReference type="PANTHER" id="PTHR37804">
    <property type="entry name" value="CDAA REGULATORY PROTEIN CDAR"/>
    <property type="match status" value="1"/>
</dbReference>
<dbReference type="Gene3D" id="2.170.120.30">
    <property type="match status" value="1"/>
</dbReference>
<sequence length="320" mass="36782">MSTIKSKILTAIQSRKINIFFLFFVLAFAILVLTKLSKTYTNTLVFTVVPKNIPEEIIILNDSSHQLNVTLKAQGFKWLKYYLNPPQIMVDFKTDVTKVDSTYVWSRAQGFSNINEQFSKEIALESVNPEQLIFFYDENAVKYVPVQPQIKLSFSPGYDIMETVATNPDSIKLIGPESLLKKIAYVKTRKLELKDLNKRYSELLPLNLDSIHPKIKVSEKAVGLSLDVKKFTEGTKEIPVEVINVPKHKTLKYFPKSIIITYYTSLENFNAIKKTDFRIVCNYADLKENSTFLTPKLTKVSEKAKTVRLHHEKVEFIITQ</sequence>
<evidence type="ECO:0000313" key="2">
    <source>
        <dbReference type="Proteomes" id="UP000198846"/>
    </source>
</evidence>
<reference evidence="1 2" key="1">
    <citation type="submission" date="2016-10" db="EMBL/GenBank/DDBJ databases">
        <authorList>
            <person name="de Groot N.N."/>
        </authorList>
    </citation>
    <scope>NUCLEOTIDE SEQUENCE [LARGE SCALE GENOMIC DNA]</scope>
    <source>
        <strain evidence="1 2">DSM 23842</strain>
    </source>
</reference>
<dbReference type="PANTHER" id="PTHR37804:SF1">
    <property type="entry name" value="CDAA REGULATORY PROTEIN CDAR"/>
    <property type="match status" value="1"/>
</dbReference>
<evidence type="ECO:0000313" key="1">
    <source>
        <dbReference type="EMBL" id="SEA09488.1"/>
    </source>
</evidence>
<dbReference type="Pfam" id="PF07949">
    <property type="entry name" value="YbbR"/>
    <property type="match status" value="1"/>
</dbReference>
<protein>
    <submittedName>
        <fullName evidence="1">YbbR-like protein</fullName>
    </submittedName>
</protein>
<dbReference type="Gene3D" id="2.170.120.40">
    <property type="entry name" value="YbbR-like domain"/>
    <property type="match status" value="1"/>
</dbReference>
<dbReference type="Proteomes" id="UP000198846">
    <property type="component" value="Unassembled WGS sequence"/>
</dbReference>